<keyword evidence="1" id="KW-0472">Membrane</keyword>
<keyword evidence="1" id="KW-0812">Transmembrane</keyword>
<sequence>MSTSQFLGFRFLIDGQDCLHADLLSSLSSRSPDLPHCLSTLTTSCSVLRQCGRSGDREDKEDSRSACRQSCPSIKKRKPRNCDVDMETFKQGGQRDSKCKSDDELPDYCSKQMALECAQKIKELQKQWEAIAAAAPDKSKGQRKKPEACAVRAPRKEEEGGGGNVLFVVGLLAVLAALGYYLYTQSQQNEEEKKEEEESKPE</sequence>
<dbReference type="EMBL" id="GECU01014661">
    <property type="protein sequence ID" value="JAS93045.1"/>
    <property type="molecule type" value="Transcribed_RNA"/>
</dbReference>
<organism evidence="2">
    <name type="scientific">Homalodisca liturata</name>
    <dbReference type="NCBI Taxonomy" id="320908"/>
    <lineage>
        <taxon>Eukaryota</taxon>
        <taxon>Metazoa</taxon>
        <taxon>Ecdysozoa</taxon>
        <taxon>Arthropoda</taxon>
        <taxon>Hexapoda</taxon>
        <taxon>Insecta</taxon>
        <taxon>Pterygota</taxon>
        <taxon>Neoptera</taxon>
        <taxon>Paraneoptera</taxon>
        <taxon>Hemiptera</taxon>
        <taxon>Auchenorrhyncha</taxon>
        <taxon>Membracoidea</taxon>
        <taxon>Cicadellidae</taxon>
        <taxon>Cicadellinae</taxon>
        <taxon>Proconiini</taxon>
        <taxon>Homalodisca</taxon>
    </lineage>
</organism>
<dbReference type="AlphaFoldDB" id="A0A1B6J1I8"/>
<gene>
    <name evidence="2" type="ORF">g.7242</name>
</gene>
<evidence type="ECO:0000256" key="1">
    <source>
        <dbReference type="SAM" id="Phobius"/>
    </source>
</evidence>
<proteinExistence type="predicted"/>
<protein>
    <submittedName>
        <fullName evidence="2">Uncharacterized protein</fullName>
    </submittedName>
</protein>
<accession>A0A1B6J1I8</accession>
<reference evidence="2" key="1">
    <citation type="submission" date="2015-11" db="EMBL/GenBank/DDBJ databases">
        <title>De novo transcriptome assembly of four potential Pierce s Disease insect vectors from Arizona vineyards.</title>
        <authorList>
            <person name="Tassone E.E."/>
        </authorList>
    </citation>
    <scope>NUCLEOTIDE SEQUENCE</scope>
</reference>
<name>A0A1B6J1I8_9HEMI</name>
<feature type="non-terminal residue" evidence="2">
    <location>
        <position position="202"/>
    </location>
</feature>
<feature type="transmembrane region" description="Helical" evidence="1">
    <location>
        <begin position="165"/>
        <end position="183"/>
    </location>
</feature>
<evidence type="ECO:0000313" key="2">
    <source>
        <dbReference type="EMBL" id="JAS93045.1"/>
    </source>
</evidence>
<keyword evidence="1" id="KW-1133">Transmembrane helix</keyword>